<accession>A0A3R7M8J7</accession>
<evidence type="ECO:0000256" key="5">
    <source>
        <dbReference type="ARBA" id="ARBA00022884"/>
    </source>
</evidence>
<proteinExistence type="inferred from homology"/>
<evidence type="ECO:0000256" key="4">
    <source>
        <dbReference type="ARBA" id="ARBA00022840"/>
    </source>
</evidence>
<dbReference type="InterPro" id="IPR001650">
    <property type="entry name" value="Helicase_C-like"/>
</dbReference>
<dbReference type="EMBL" id="QCYY01001829">
    <property type="protein sequence ID" value="ROT74950.1"/>
    <property type="molecule type" value="Genomic_DNA"/>
</dbReference>
<dbReference type="OrthoDB" id="10259640at2759"/>
<dbReference type="PROSITE" id="PS51194">
    <property type="entry name" value="HELICASE_CTER"/>
    <property type="match status" value="1"/>
</dbReference>
<dbReference type="Gene3D" id="3.40.50.300">
    <property type="entry name" value="P-loop containing nucleotide triphosphate hydrolases"/>
    <property type="match status" value="2"/>
</dbReference>
<feature type="compositionally biased region" description="Basic and acidic residues" evidence="8">
    <location>
        <begin position="720"/>
        <end position="733"/>
    </location>
</feature>
<gene>
    <name evidence="12" type="ORF">C7M84_006533</name>
</gene>
<dbReference type="GO" id="GO:0003724">
    <property type="term" value="F:RNA helicase activity"/>
    <property type="evidence" value="ECO:0007669"/>
    <property type="project" value="UniProtKB-EC"/>
</dbReference>
<sequence>MDKRRKKKFHKNKEEKDEKSMTRVLREESEINELEQKKLEMANVNPDEIDSFAKFPLSKYTLLGLKHNGFTVPTKVQRQTLVYSLRGMDVVGAAKTGSGKTLAFIIPLLENLYVKKWSSVDGLGALIITPTRELAYQIFEVLKNVGKSHDFSAGLIIGGKDLKYEWNLISGCNILICTPGRLLHHMLENPDFSCEYVQMLVLDEADQCLSMGFAETMNCILEELPEDRQTMLFSATQTRDVKDLIRAGCKNPVFCSVHEFSKTATPRGLVESYIVCKCEEKFTFLWSFIRHHRKNKILVFMSTCKQAKYMFDIYCKLNAGVPVLCLHGGMNQLRRLAVYDIFCQKENVVLFATDLASRGLDIPAVDWVVQIDCPEDVTTYIHRVGRTARYANSGEAVLVLTPHEEEPMLANLKAKNIEVDRIEVDTSKMSSIHTKMEIILSKNNELKEESVRAFKAYVKSVTLMKDKKVFNVDSIDIDAYARSLGLAVTPRLRFLQNQKKQRPKQTEDTHNWNCSADEKPWKSKFTTLDFGTEDIDEEDFLTSTKKEQAEIIQEEEESSESASFPEDLVVSSKKKPLTKQAVVKKLMKKNIVLNTKIVFNEEGVEVKNPEKQQTSEVAQQLEDQKSGINITQLQEIMKQEDVIDRKLEASKKREQKEIKKRKEMAKKAEEKIEVEDMVEEGDEESDVDERTQNIIDSLPDPDKIYGRKKRDSDSDSDDEVSNKSSDESDDGRGAAESSEDDSSSEESEPEKKVKIR</sequence>
<evidence type="ECO:0000259" key="11">
    <source>
        <dbReference type="PROSITE" id="PS51195"/>
    </source>
</evidence>
<dbReference type="PROSITE" id="PS51192">
    <property type="entry name" value="HELICASE_ATP_BIND_1"/>
    <property type="match status" value="1"/>
</dbReference>
<feature type="short sequence motif" description="Q motif" evidence="6">
    <location>
        <begin position="50"/>
        <end position="78"/>
    </location>
</feature>
<feature type="compositionally biased region" description="Basic and acidic residues" evidence="8">
    <location>
        <begin position="700"/>
        <end position="713"/>
    </location>
</feature>
<feature type="region of interest" description="Disordered" evidence="8">
    <location>
        <begin position="1"/>
        <end position="27"/>
    </location>
</feature>
<dbReference type="Pfam" id="PF00270">
    <property type="entry name" value="DEAD"/>
    <property type="match status" value="1"/>
</dbReference>
<dbReference type="CDD" id="cd18787">
    <property type="entry name" value="SF2_C_DEAD"/>
    <property type="match status" value="1"/>
</dbReference>
<evidence type="ECO:0000256" key="1">
    <source>
        <dbReference type="ARBA" id="ARBA00022741"/>
    </source>
</evidence>
<dbReference type="Pfam" id="PF13959">
    <property type="entry name" value="CTE_SPB4"/>
    <property type="match status" value="1"/>
</dbReference>
<feature type="compositionally biased region" description="Basic and acidic residues" evidence="8">
    <location>
        <begin position="12"/>
        <end position="27"/>
    </location>
</feature>
<dbReference type="InterPro" id="IPR025313">
    <property type="entry name" value="SPB4-like_CTE"/>
</dbReference>
<feature type="compositionally biased region" description="Acidic residues" evidence="8">
    <location>
        <begin position="672"/>
        <end position="687"/>
    </location>
</feature>
<evidence type="ECO:0000256" key="6">
    <source>
        <dbReference type="PROSITE-ProRule" id="PRU00552"/>
    </source>
</evidence>
<dbReference type="GO" id="GO:0003723">
    <property type="term" value="F:RNA binding"/>
    <property type="evidence" value="ECO:0007669"/>
    <property type="project" value="UniProtKB-UniRule"/>
</dbReference>
<dbReference type="SUPFAM" id="SSF52540">
    <property type="entry name" value="P-loop containing nucleoside triphosphate hydrolases"/>
    <property type="match status" value="1"/>
</dbReference>
<evidence type="ECO:0000256" key="3">
    <source>
        <dbReference type="ARBA" id="ARBA00022806"/>
    </source>
</evidence>
<comment type="function">
    <text evidence="7">RNA helicase.</text>
</comment>
<organism evidence="12 13">
    <name type="scientific">Penaeus vannamei</name>
    <name type="common">Whiteleg shrimp</name>
    <name type="synonym">Litopenaeus vannamei</name>
    <dbReference type="NCBI Taxonomy" id="6689"/>
    <lineage>
        <taxon>Eukaryota</taxon>
        <taxon>Metazoa</taxon>
        <taxon>Ecdysozoa</taxon>
        <taxon>Arthropoda</taxon>
        <taxon>Crustacea</taxon>
        <taxon>Multicrustacea</taxon>
        <taxon>Malacostraca</taxon>
        <taxon>Eumalacostraca</taxon>
        <taxon>Eucarida</taxon>
        <taxon>Decapoda</taxon>
        <taxon>Dendrobranchiata</taxon>
        <taxon>Penaeoidea</taxon>
        <taxon>Penaeidae</taxon>
        <taxon>Penaeus</taxon>
    </lineage>
</organism>
<keyword evidence="13" id="KW-1185">Reference proteome</keyword>
<feature type="compositionally biased region" description="Basic residues" evidence="8">
    <location>
        <begin position="1"/>
        <end position="11"/>
    </location>
</feature>
<evidence type="ECO:0000256" key="7">
    <source>
        <dbReference type="RuleBase" id="RU365068"/>
    </source>
</evidence>
<dbReference type="GO" id="GO:0016787">
    <property type="term" value="F:hydrolase activity"/>
    <property type="evidence" value="ECO:0007669"/>
    <property type="project" value="UniProtKB-KW"/>
</dbReference>
<dbReference type="InterPro" id="IPR014014">
    <property type="entry name" value="RNA_helicase_DEAD_Q_motif"/>
</dbReference>
<keyword evidence="5 7" id="KW-0694">RNA-binding</keyword>
<dbReference type="InterPro" id="IPR014001">
    <property type="entry name" value="Helicase_ATP-bd"/>
</dbReference>
<dbReference type="Pfam" id="PF00271">
    <property type="entry name" value="Helicase_C"/>
    <property type="match status" value="1"/>
</dbReference>
<dbReference type="PANTHER" id="PTHR24031">
    <property type="entry name" value="RNA HELICASE"/>
    <property type="match status" value="1"/>
</dbReference>
<dbReference type="CDD" id="cd17941">
    <property type="entry name" value="DEADc_DDX10"/>
    <property type="match status" value="1"/>
</dbReference>
<feature type="compositionally biased region" description="Acidic residues" evidence="8">
    <location>
        <begin position="737"/>
        <end position="748"/>
    </location>
</feature>
<evidence type="ECO:0000256" key="8">
    <source>
        <dbReference type="SAM" id="MobiDB-lite"/>
    </source>
</evidence>
<evidence type="ECO:0000313" key="13">
    <source>
        <dbReference type="Proteomes" id="UP000283509"/>
    </source>
</evidence>
<dbReference type="InterPro" id="IPR027417">
    <property type="entry name" value="P-loop_NTPase"/>
</dbReference>
<reference evidence="12 13" key="1">
    <citation type="submission" date="2018-04" db="EMBL/GenBank/DDBJ databases">
        <authorList>
            <person name="Zhang X."/>
            <person name="Yuan J."/>
            <person name="Li F."/>
            <person name="Xiang J."/>
        </authorList>
    </citation>
    <scope>NUCLEOTIDE SEQUENCE [LARGE SCALE GENOMIC DNA]</scope>
    <source>
        <tissue evidence="12">Muscle</tissue>
    </source>
</reference>
<dbReference type="PROSITE" id="PS51195">
    <property type="entry name" value="Q_MOTIF"/>
    <property type="match status" value="1"/>
</dbReference>
<name>A0A3R7M8J7_PENVA</name>
<dbReference type="STRING" id="6689.A0A3R7M8J7"/>
<feature type="compositionally biased region" description="Basic and acidic residues" evidence="8">
    <location>
        <begin position="644"/>
        <end position="657"/>
    </location>
</feature>
<feature type="domain" description="Helicase C-terminal" evidence="10">
    <location>
        <begin position="268"/>
        <end position="430"/>
    </location>
</feature>
<dbReference type="AlphaFoldDB" id="A0A3R7M8J7"/>
<keyword evidence="3 7" id="KW-0347">Helicase</keyword>
<protein>
    <recommendedName>
        <fullName evidence="7">ATP-dependent RNA helicase</fullName>
        <ecNumber evidence="7">3.6.4.13</ecNumber>
    </recommendedName>
</protein>
<keyword evidence="4 7" id="KW-0067">ATP-binding</keyword>
<evidence type="ECO:0000313" key="12">
    <source>
        <dbReference type="EMBL" id="ROT74950.1"/>
    </source>
</evidence>
<keyword evidence="1 7" id="KW-0547">Nucleotide-binding</keyword>
<keyword evidence="2 7" id="KW-0378">Hydrolase</keyword>
<dbReference type="SMART" id="SM00487">
    <property type="entry name" value="DEXDc"/>
    <property type="match status" value="1"/>
</dbReference>
<evidence type="ECO:0000259" key="10">
    <source>
        <dbReference type="PROSITE" id="PS51194"/>
    </source>
</evidence>
<dbReference type="EC" id="3.6.4.13" evidence="7"/>
<feature type="region of interest" description="Disordered" evidence="8">
    <location>
        <begin position="644"/>
        <end position="756"/>
    </location>
</feature>
<dbReference type="SMART" id="SM01178">
    <property type="entry name" value="DUF4217"/>
    <property type="match status" value="1"/>
</dbReference>
<feature type="domain" description="Helicase ATP-binding" evidence="9">
    <location>
        <begin position="81"/>
        <end position="255"/>
    </location>
</feature>
<evidence type="ECO:0000259" key="9">
    <source>
        <dbReference type="PROSITE" id="PS51192"/>
    </source>
</evidence>
<comment type="similarity">
    <text evidence="7">Belongs to the DEAD box helicase family.</text>
</comment>
<dbReference type="InterPro" id="IPR011545">
    <property type="entry name" value="DEAD/DEAH_box_helicase_dom"/>
</dbReference>
<comment type="domain">
    <text evidence="7">The Q motif is unique to and characteristic of the DEAD box family of RNA helicases and controls ATP binding and hydrolysis.</text>
</comment>
<reference evidence="12 13" key="2">
    <citation type="submission" date="2019-01" db="EMBL/GenBank/DDBJ databases">
        <title>The decoding of complex shrimp genome reveals the adaptation for benthos swimmer, frequently molting mechanism and breeding impact on genome.</title>
        <authorList>
            <person name="Sun Y."/>
            <person name="Gao Y."/>
            <person name="Yu Y."/>
        </authorList>
    </citation>
    <scope>NUCLEOTIDE SEQUENCE [LARGE SCALE GENOMIC DNA]</scope>
    <source>
        <tissue evidence="12">Muscle</tissue>
    </source>
</reference>
<dbReference type="Proteomes" id="UP000283509">
    <property type="component" value="Unassembled WGS sequence"/>
</dbReference>
<feature type="region of interest" description="Disordered" evidence="8">
    <location>
        <begin position="541"/>
        <end position="567"/>
    </location>
</feature>
<feature type="domain" description="DEAD-box RNA helicase Q" evidence="11">
    <location>
        <begin position="50"/>
        <end position="78"/>
    </location>
</feature>
<dbReference type="GO" id="GO:0005524">
    <property type="term" value="F:ATP binding"/>
    <property type="evidence" value="ECO:0007669"/>
    <property type="project" value="UniProtKB-UniRule"/>
</dbReference>
<comment type="caution">
    <text evidence="12">The sequence shown here is derived from an EMBL/GenBank/DDBJ whole genome shotgun (WGS) entry which is preliminary data.</text>
</comment>
<dbReference type="SMART" id="SM00490">
    <property type="entry name" value="HELICc"/>
    <property type="match status" value="1"/>
</dbReference>
<comment type="catalytic activity">
    <reaction evidence="7">
        <text>ATP + H2O = ADP + phosphate + H(+)</text>
        <dbReference type="Rhea" id="RHEA:13065"/>
        <dbReference type="ChEBI" id="CHEBI:15377"/>
        <dbReference type="ChEBI" id="CHEBI:15378"/>
        <dbReference type="ChEBI" id="CHEBI:30616"/>
        <dbReference type="ChEBI" id="CHEBI:43474"/>
        <dbReference type="ChEBI" id="CHEBI:456216"/>
        <dbReference type="EC" id="3.6.4.13"/>
    </reaction>
</comment>
<evidence type="ECO:0000256" key="2">
    <source>
        <dbReference type="ARBA" id="ARBA00022801"/>
    </source>
</evidence>